<organism evidence="10">
    <name type="scientific">Phytobacter massiliensis</name>
    <dbReference type="NCBI Taxonomy" id="1485952"/>
    <lineage>
        <taxon>Bacteria</taxon>
        <taxon>Pseudomonadati</taxon>
        <taxon>Pseudomonadota</taxon>
        <taxon>Gammaproteobacteria</taxon>
        <taxon>Enterobacterales</taxon>
        <taxon>Enterobacteriaceae</taxon>
        <taxon>Phytobacter</taxon>
    </lineage>
</organism>
<keyword evidence="4 7" id="KW-0520">NAD</keyword>
<dbReference type="FunFam" id="3.30.470.30:FF:000007">
    <property type="entry name" value="DNA ligase B"/>
    <property type="match status" value="1"/>
</dbReference>
<comment type="similarity">
    <text evidence="7">Belongs to the NAD-dependent DNA ligase family. LigB subfamily.</text>
</comment>
<dbReference type="Pfam" id="PF03120">
    <property type="entry name" value="OB_DNA_ligase"/>
    <property type="match status" value="1"/>
</dbReference>
<dbReference type="SUPFAM" id="SSF47781">
    <property type="entry name" value="RuvA domain 2-like"/>
    <property type="match status" value="1"/>
</dbReference>
<evidence type="ECO:0000256" key="5">
    <source>
        <dbReference type="ARBA" id="ARBA00023204"/>
    </source>
</evidence>
<dbReference type="GO" id="GO:0006260">
    <property type="term" value="P:DNA replication"/>
    <property type="evidence" value="ECO:0007669"/>
    <property type="project" value="UniProtKB-KW"/>
</dbReference>
<evidence type="ECO:0000259" key="9">
    <source>
        <dbReference type="SMART" id="SM00532"/>
    </source>
</evidence>
<dbReference type="PANTHER" id="PTHR47810">
    <property type="entry name" value="DNA LIGASE"/>
    <property type="match status" value="1"/>
</dbReference>
<dbReference type="SUPFAM" id="SSF56091">
    <property type="entry name" value="DNA ligase/mRNA capping enzyme, catalytic domain"/>
    <property type="match status" value="1"/>
</dbReference>
<dbReference type="GO" id="GO:0006281">
    <property type="term" value="P:DNA repair"/>
    <property type="evidence" value="ECO:0007669"/>
    <property type="project" value="UniProtKB-KW"/>
</dbReference>
<comment type="catalytic activity">
    <reaction evidence="6 7">
        <text>NAD(+) + (deoxyribonucleotide)n-3'-hydroxyl + 5'-phospho-(deoxyribonucleotide)m = (deoxyribonucleotide)n+m + AMP + beta-nicotinamide D-nucleotide.</text>
        <dbReference type="EC" id="6.5.1.2"/>
    </reaction>
</comment>
<feature type="domain" description="NAD-dependent DNA ligase N-terminal" evidence="9">
    <location>
        <begin position="29"/>
        <end position="426"/>
    </location>
</feature>
<keyword evidence="8" id="KW-0732">Signal</keyword>
<dbReference type="PROSITE" id="PS51257">
    <property type="entry name" value="PROKAR_LIPOPROTEIN"/>
    <property type="match status" value="1"/>
</dbReference>
<feature type="active site" description="N6-AMP-lysine intermediate" evidence="7">
    <location>
        <position position="125"/>
    </location>
</feature>
<dbReference type="PANTHER" id="PTHR47810:SF1">
    <property type="entry name" value="DNA LIGASE B"/>
    <property type="match status" value="1"/>
</dbReference>
<dbReference type="InterPro" id="IPR020923">
    <property type="entry name" value="DNA_ligase_B"/>
</dbReference>
<evidence type="ECO:0000256" key="4">
    <source>
        <dbReference type="ARBA" id="ARBA00023027"/>
    </source>
</evidence>
<evidence type="ECO:0000256" key="2">
    <source>
        <dbReference type="ARBA" id="ARBA00022705"/>
    </source>
</evidence>
<keyword evidence="5 7" id="KW-0234">DNA repair</keyword>
<dbReference type="NCBIfam" id="NF005987">
    <property type="entry name" value="PRK08097.1"/>
    <property type="match status" value="1"/>
</dbReference>
<dbReference type="InterPro" id="IPR050326">
    <property type="entry name" value="NAD_dep_DNA_ligaseB"/>
</dbReference>
<dbReference type="RefSeq" id="WP_156565703.1">
    <property type="nucleotide sequence ID" value="NZ_CACRTZ010000006.1"/>
</dbReference>
<feature type="chain" id="PRO_5027036186" description="DNA ligase B" evidence="8">
    <location>
        <begin position="21"/>
        <end position="559"/>
    </location>
</feature>
<keyword evidence="2 7" id="KW-0235">DNA replication</keyword>
<dbReference type="InterPro" id="IPR004150">
    <property type="entry name" value="NAD_DNA_ligase_OB"/>
</dbReference>
<keyword evidence="1 7" id="KW-0436">Ligase</keyword>
<dbReference type="InterPro" id="IPR010994">
    <property type="entry name" value="RuvA_2-like"/>
</dbReference>
<dbReference type="Gene3D" id="2.40.50.140">
    <property type="entry name" value="Nucleic acid-binding proteins"/>
    <property type="match status" value="1"/>
</dbReference>
<gene>
    <name evidence="7 10" type="primary">ligB</name>
    <name evidence="10" type="ORF">EMLFYP7_01579</name>
</gene>
<reference evidence="10" key="1">
    <citation type="submission" date="2019-11" db="EMBL/GenBank/DDBJ databases">
        <authorList>
            <person name="Feng L."/>
        </authorList>
    </citation>
    <scope>NUCLEOTIDE SEQUENCE</scope>
    <source>
        <strain evidence="10">EMassiliensisLFYP7</strain>
    </source>
</reference>
<dbReference type="EMBL" id="CACRTZ010000006">
    <property type="protein sequence ID" value="VYU16842.1"/>
    <property type="molecule type" value="Genomic_DNA"/>
</dbReference>
<dbReference type="Gene3D" id="3.30.470.30">
    <property type="entry name" value="DNA ligase/mRNA capping enzyme"/>
    <property type="match status" value="1"/>
</dbReference>
<evidence type="ECO:0000256" key="3">
    <source>
        <dbReference type="ARBA" id="ARBA00022763"/>
    </source>
</evidence>
<evidence type="ECO:0000256" key="8">
    <source>
        <dbReference type="SAM" id="SignalP"/>
    </source>
</evidence>
<dbReference type="EC" id="6.5.1.2" evidence="7"/>
<dbReference type="AlphaFoldDB" id="A0A6N3CLW8"/>
<protein>
    <recommendedName>
        <fullName evidence="7">DNA ligase B</fullName>
        <ecNumber evidence="7">6.5.1.2</ecNumber>
    </recommendedName>
    <alternativeName>
        <fullName evidence="7">Polydeoxyribonucleotide synthase [NAD(+)] B</fullName>
    </alternativeName>
</protein>
<dbReference type="SMART" id="SM00532">
    <property type="entry name" value="LIGANc"/>
    <property type="match status" value="1"/>
</dbReference>
<dbReference type="PROSITE" id="PS01055">
    <property type="entry name" value="DNA_LIGASE_N1"/>
    <property type="match status" value="1"/>
</dbReference>
<name>A0A6N3CLW8_9ENTR</name>
<proteinExistence type="inferred from homology"/>
<evidence type="ECO:0000313" key="10">
    <source>
        <dbReference type="EMBL" id="VYU16842.1"/>
    </source>
</evidence>
<dbReference type="Gene3D" id="1.10.287.610">
    <property type="entry name" value="Helix hairpin bin"/>
    <property type="match status" value="1"/>
</dbReference>
<feature type="signal peptide" evidence="8">
    <location>
        <begin position="1"/>
        <end position="20"/>
    </location>
</feature>
<comment type="function">
    <text evidence="7">Catalyzes the formation of phosphodiester linkages between 5'-phosphoryl and 3'-hydroxyl groups in double-stranded DNA using NAD as a coenzyme and as the energy source for the reaction.</text>
</comment>
<dbReference type="HAMAP" id="MF_01587">
    <property type="entry name" value="DNA_ligase_B"/>
    <property type="match status" value="1"/>
</dbReference>
<evidence type="ECO:0000256" key="7">
    <source>
        <dbReference type="HAMAP-Rule" id="MF_01587"/>
    </source>
</evidence>
<dbReference type="InterPro" id="IPR013840">
    <property type="entry name" value="DNAligase_N"/>
</dbReference>
<evidence type="ECO:0000256" key="6">
    <source>
        <dbReference type="ARBA" id="ARBA00034005"/>
    </source>
</evidence>
<sequence length="559" mass="62414">MWKRIFILISALLGNVCSFASCPNWSPAQAKQEITRLEQQLSQWNDAYWRQGASAVSDEVYDRLMTRLTQWRRCFGDVQTPSDMPPPVNGDTRHPVAHTGVSKLADKTAVARWMSGKQDLWAQPKIDGVAVTLVYRDGQLAQAISRGNGLAGEDWTAKARQIPALPHTTQGALANSVLQGEIFLRREGHIQKQRGGMNARAKVAGLMMRQGATAPLDELGVFIWAWPDGPAKMGERLTLLANAGFSLTQRFSKPVNLPQEVAAWREEWFTSPLPFVTDGIIIRTAKEPVGRSWVPGQGSWVAAWKYQPVSQLAEIKAIHFRTGRTGKTSVIAELVPVKLDDKQVQRVNIGSVNRWRRLDIAAGDQVLVSLAGQGIPRLDKVVWRGLNRQKPPIPSSRYTPLTCFYYSTACEEQFIARLNGAGSPQALDIKGTGEAGWKQLSQAHHFSHIFSWLSLTLPQLQKTPGFSAKRAQQLWHRFTLARRQPFQRWVSALGVPLPRAALQALRDSTWLQFKARNERSWQTLPGIGPENARRLVEFIHHPDIDSLVGKLGEFGVNGF</sequence>
<dbReference type="InterPro" id="IPR013839">
    <property type="entry name" value="DNAligase_adenylation"/>
</dbReference>
<dbReference type="Pfam" id="PF01653">
    <property type="entry name" value="DNA_ligase_aden"/>
    <property type="match status" value="1"/>
</dbReference>
<evidence type="ECO:0000256" key="1">
    <source>
        <dbReference type="ARBA" id="ARBA00022598"/>
    </source>
</evidence>
<dbReference type="SUPFAM" id="SSF50249">
    <property type="entry name" value="Nucleic acid-binding proteins"/>
    <property type="match status" value="1"/>
</dbReference>
<dbReference type="InterPro" id="IPR012340">
    <property type="entry name" value="NA-bd_OB-fold"/>
</dbReference>
<accession>A0A6N3CLW8</accession>
<keyword evidence="3 7" id="KW-0227">DNA damage</keyword>
<dbReference type="GO" id="GO:0003911">
    <property type="term" value="F:DNA ligase (NAD+) activity"/>
    <property type="evidence" value="ECO:0007669"/>
    <property type="project" value="UniProtKB-UniRule"/>
</dbReference>
<dbReference type="InterPro" id="IPR018239">
    <property type="entry name" value="DNA_ligase_AS"/>
</dbReference>
<dbReference type="Gene3D" id="1.10.150.20">
    <property type="entry name" value="5' to 3' exonuclease, C-terminal subdomain"/>
    <property type="match status" value="1"/>
</dbReference>